<keyword evidence="1" id="KW-0732">Signal</keyword>
<evidence type="ECO:0000256" key="2">
    <source>
        <dbReference type="SAM" id="Phobius"/>
    </source>
</evidence>
<dbReference type="InterPro" id="IPR049712">
    <property type="entry name" value="Poly_export"/>
</dbReference>
<keyword evidence="2" id="KW-0812">Transmembrane</keyword>
<reference evidence="4 5" key="1">
    <citation type="submission" date="2019-03" db="EMBL/GenBank/DDBJ databases">
        <title>Algoriphagus sp. nov, a new strain isolated from root system soil of mangrove plant Kandelia.</title>
        <authorList>
            <person name="Yin Q."/>
            <person name="Wang K."/>
            <person name="Song Z."/>
        </authorList>
    </citation>
    <scope>NUCLEOTIDE SEQUENCE [LARGE SCALE GENOMIC DNA]</scope>
    <source>
        <strain evidence="4 5">XY-J91</strain>
    </source>
</reference>
<feature type="transmembrane region" description="Helical" evidence="2">
    <location>
        <begin position="250"/>
        <end position="271"/>
    </location>
</feature>
<dbReference type="PANTHER" id="PTHR33619">
    <property type="entry name" value="POLYSACCHARIDE EXPORT PROTEIN GFCE-RELATED"/>
    <property type="match status" value="1"/>
</dbReference>
<organism evidence="4 5">
    <name type="scientific">Algoriphagus kandeliae</name>
    <dbReference type="NCBI Taxonomy" id="2562278"/>
    <lineage>
        <taxon>Bacteria</taxon>
        <taxon>Pseudomonadati</taxon>
        <taxon>Bacteroidota</taxon>
        <taxon>Cytophagia</taxon>
        <taxon>Cytophagales</taxon>
        <taxon>Cyclobacteriaceae</taxon>
        <taxon>Algoriphagus</taxon>
    </lineage>
</organism>
<proteinExistence type="predicted"/>
<dbReference type="EMBL" id="SPSB01000001">
    <property type="protein sequence ID" value="TFV97274.1"/>
    <property type="molecule type" value="Genomic_DNA"/>
</dbReference>
<keyword evidence="4" id="KW-0813">Transport</keyword>
<keyword evidence="4" id="KW-0762">Sugar transport</keyword>
<dbReference type="Pfam" id="PF02563">
    <property type="entry name" value="Poly_export"/>
    <property type="match status" value="1"/>
</dbReference>
<dbReference type="RefSeq" id="WP_135069572.1">
    <property type="nucleotide sequence ID" value="NZ_SPSB01000001.1"/>
</dbReference>
<dbReference type="PROSITE" id="PS51257">
    <property type="entry name" value="PROKAR_LIPOPROTEIN"/>
    <property type="match status" value="1"/>
</dbReference>
<dbReference type="Gene3D" id="3.30.1950.10">
    <property type="entry name" value="wza like domain"/>
    <property type="match status" value="1"/>
</dbReference>
<feature type="domain" description="Polysaccharide export protein N-terminal" evidence="3">
    <location>
        <begin position="46"/>
        <end position="153"/>
    </location>
</feature>
<evidence type="ECO:0000259" key="3">
    <source>
        <dbReference type="Pfam" id="PF02563"/>
    </source>
</evidence>
<evidence type="ECO:0000313" key="4">
    <source>
        <dbReference type="EMBL" id="TFV97274.1"/>
    </source>
</evidence>
<accession>A0A4Y9QXS8</accession>
<keyword evidence="5" id="KW-1185">Reference proteome</keyword>
<dbReference type="AlphaFoldDB" id="A0A4Y9QXS8"/>
<gene>
    <name evidence="4" type="ORF">E4S40_01050</name>
</gene>
<dbReference type="InterPro" id="IPR003715">
    <property type="entry name" value="Poly_export_N"/>
</dbReference>
<keyword evidence="2" id="KW-1133">Transmembrane helix</keyword>
<name>A0A4Y9QXS8_9BACT</name>
<comment type="caution">
    <text evidence="4">The sequence shown here is derived from an EMBL/GenBank/DDBJ whole genome shotgun (WGS) entry which is preliminary data.</text>
</comment>
<keyword evidence="2" id="KW-0472">Membrane</keyword>
<evidence type="ECO:0000256" key="1">
    <source>
        <dbReference type="ARBA" id="ARBA00022729"/>
    </source>
</evidence>
<dbReference type="GO" id="GO:0015159">
    <property type="term" value="F:polysaccharide transmembrane transporter activity"/>
    <property type="evidence" value="ECO:0007669"/>
    <property type="project" value="InterPro"/>
</dbReference>
<evidence type="ECO:0000313" key="5">
    <source>
        <dbReference type="Proteomes" id="UP000297647"/>
    </source>
</evidence>
<sequence>MRKISLYFLFLLLLGTSCISNKRITYLQNLSDSTSYELNEFIPFAEVDYEYILQPYDMVEIDFASSDEELTEAFSYQNSRNMGGIRGGTGGGGGQGSDPLYFMGYSIDKDGMVEVPKLGKIKIAGLTEEEAKEKVETEINKFFKEDVYVKLRIAGIRYTTLGEFNNVGVQIIYKNRATIFDALANSGETTLLGKKNKLFIIRQYDGGVKIHQINLNDRALLASPFYFIQPNDILYMEPMKIRQIGTADNLTASLALFAGLLASTLLIINLVTGN</sequence>
<dbReference type="Proteomes" id="UP000297647">
    <property type="component" value="Unassembled WGS sequence"/>
</dbReference>
<dbReference type="OrthoDB" id="662756at2"/>
<dbReference type="PANTHER" id="PTHR33619:SF3">
    <property type="entry name" value="POLYSACCHARIDE EXPORT PROTEIN GFCE-RELATED"/>
    <property type="match status" value="1"/>
</dbReference>
<protein>
    <submittedName>
        <fullName evidence="4">Sugar transporter</fullName>
    </submittedName>
</protein>